<dbReference type="Gene3D" id="3.40.50.150">
    <property type="entry name" value="Vaccinia Virus protein VP39"/>
    <property type="match status" value="1"/>
</dbReference>
<dbReference type="EC" id="2.1.1.244" evidence="5"/>
<dbReference type="InterPro" id="IPR029063">
    <property type="entry name" value="SAM-dependent_MTases_sf"/>
</dbReference>
<dbReference type="Pfam" id="PF05891">
    <property type="entry name" value="Methyltransf_PK"/>
    <property type="match status" value="1"/>
</dbReference>
<evidence type="ECO:0000256" key="8">
    <source>
        <dbReference type="ARBA" id="ARBA00047306"/>
    </source>
</evidence>
<evidence type="ECO:0000256" key="6">
    <source>
        <dbReference type="ARBA" id="ARBA00039449"/>
    </source>
</evidence>
<evidence type="ECO:0000256" key="3">
    <source>
        <dbReference type="ARBA" id="ARBA00022679"/>
    </source>
</evidence>
<protein>
    <recommendedName>
        <fullName evidence="6">Alpha N-terminal protein methyltransferase 1</fullName>
        <ecNumber evidence="5">2.1.1.244</ecNumber>
    </recommendedName>
    <alternativeName>
        <fullName evidence="7">X-Pro-Lys N-terminal protein methyltransferase 1</fullName>
    </alternativeName>
</protein>
<keyword evidence="4" id="KW-0949">S-adenosyl-L-methionine</keyword>
<evidence type="ECO:0000256" key="5">
    <source>
        <dbReference type="ARBA" id="ARBA00039112"/>
    </source>
</evidence>
<keyword evidence="3" id="KW-0808">Transferase</keyword>
<evidence type="ECO:0000256" key="2">
    <source>
        <dbReference type="ARBA" id="ARBA00022603"/>
    </source>
</evidence>
<evidence type="ECO:0000313" key="11">
    <source>
        <dbReference type="EMBL" id="JAT69889.1"/>
    </source>
</evidence>
<evidence type="ECO:0000256" key="7">
    <source>
        <dbReference type="ARBA" id="ARBA00043129"/>
    </source>
</evidence>
<dbReference type="GO" id="GO:0005737">
    <property type="term" value="C:cytoplasm"/>
    <property type="evidence" value="ECO:0007669"/>
    <property type="project" value="TreeGrafter"/>
</dbReference>
<gene>
    <name evidence="11" type="ORF">g.38341</name>
</gene>
<dbReference type="EMBL" id="GDKF01008733">
    <property type="protein sequence ID" value="JAT69889.1"/>
    <property type="molecule type" value="Transcribed_RNA"/>
</dbReference>
<name>A0A1D1ZSI8_AUXPR</name>
<dbReference type="PANTHER" id="PTHR12753">
    <property type="entry name" value="AD-003 - RELATED"/>
    <property type="match status" value="1"/>
</dbReference>
<organism evidence="11">
    <name type="scientific">Auxenochlorella protothecoides</name>
    <name type="common">Green microalga</name>
    <name type="synonym">Chlorella protothecoides</name>
    <dbReference type="NCBI Taxonomy" id="3075"/>
    <lineage>
        <taxon>Eukaryota</taxon>
        <taxon>Viridiplantae</taxon>
        <taxon>Chlorophyta</taxon>
        <taxon>core chlorophytes</taxon>
        <taxon>Trebouxiophyceae</taxon>
        <taxon>Chlorellales</taxon>
        <taxon>Chlorellaceae</taxon>
        <taxon>Auxenochlorella</taxon>
    </lineage>
</organism>
<comment type="catalytic activity">
    <reaction evidence="9">
        <text>N-terminal L-prolyl-L-prolyl-L-lysyl-[protein] + 2 S-adenosyl-L-methionine = N-terminal N,N-dimethyl-L-prolyl-L-prolyl-L-lysyl-[protein] + 2 S-adenosyl-L-homocysteine + 2 H(+)</text>
        <dbReference type="Rhea" id="RHEA:54736"/>
        <dbReference type="Rhea" id="RHEA-COMP:13787"/>
        <dbReference type="Rhea" id="RHEA-COMP:13974"/>
        <dbReference type="ChEBI" id="CHEBI:15378"/>
        <dbReference type="ChEBI" id="CHEBI:57856"/>
        <dbReference type="ChEBI" id="CHEBI:59789"/>
        <dbReference type="ChEBI" id="CHEBI:138059"/>
        <dbReference type="ChEBI" id="CHEBI:138318"/>
        <dbReference type="EC" id="2.1.1.244"/>
    </reaction>
</comment>
<evidence type="ECO:0000256" key="10">
    <source>
        <dbReference type="ARBA" id="ARBA00048167"/>
    </source>
</evidence>
<comment type="catalytic activity">
    <reaction evidence="8">
        <text>N-terminal L-seryl-L-prolyl-L-lysyl-[protein] + 3 S-adenosyl-L-methionine = N-terminal N,N,N-trimethyl-L-seryl-L-prolyl-L-lysyl-[protein] + 3 S-adenosyl-L-homocysteine + 3 H(+)</text>
        <dbReference type="Rhea" id="RHEA:54724"/>
        <dbReference type="Rhea" id="RHEA-COMP:13789"/>
        <dbReference type="Rhea" id="RHEA-COMP:13973"/>
        <dbReference type="ChEBI" id="CHEBI:15378"/>
        <dbReference type="ChEBI" id="CHEBI:57856"/>
        <dbReference type="ChEBI" id="CHEBI:59789"/>
        <dbReference type="ChEBI" id="CHEBI:138061"/>
        <dbReference type="ChEBI" id="CHEBI:138317"/>
        <dbReference type="EC" id="2.1.1.244"/>
    </reaction>
</comment>
<evidence type="ECO:0000256" key="9">
    <source>
        <dbReference type="ARBA" id="ARBA00047885"/>
    </source>
</evidence>
<dbReference type="GO" id="GO:0032259">
    <property type="term" value="P:methylation"/>
    <property type="evidence" value="ECO:0007669"/>
    <property type="project" value="UniProtKB-KW"/>
</dbReference>
<reference evidence="11" key="1">
    <citation type="submission" date="2015-08" db="EMBL/GenBank/DDBJ databases">
        <authorList>
            <person name="Babu N.S."/>
            <person name="Beckwith C.J."/>
            <person name="Beseler K.G."/>
            <person name="Brison A."/>
            <person name="Carone J.V."/>
            <person name="Caskin T.P."/>
            <person name="Diamond M."/>
            <person name="Durham M.E."/>
            <person name="Foxe J.M."/>
            <person name="Go M."/>
            <person name="Henderson B.A."/>
            <person name="Jones I.B."/>
            <person name="McGettigan J.A."/>
            <person name="Micheletti S.J."/>
            <person name="Nasrallah M.E."/>
            <person name="Ortiz D."/>
            <person name="Piller C.R."/>
            <person name="Privatt S.R."/>
            <person name="Schneider S.L."/>
            <person name="Sharp S."/>
            <person name="Smith T.C."/>
            <person name="Stanton J.D."/>
            <person name="Ullery H.E."/>
            <person name="Wilson R.J."/>
            <person name="Serrano M.G."/>
            <person name="Buck G."/>
            <person name="Lee V."/>
            <person name="Wang Y."/>
            <person name="Carvalho R."/>
            <person name="Voegtly L."/>
            <person name="Shi R."/>
            <person name="Duckworth R."/>
            <person name="Johnson A."/>
            <person name="Loviza R."/>
            <person name="Walstead R."/>
            <person name="Shah Z."/>
            <person name="Kiflezghi M."/>
            <person name="Wade K."/>
            <person name="Ball S.L."/>
            <person name="Bradley K.W."/>
            <person name="Asai D.J."/>
            <person name="Bowman C.A."/>
            <person name="Russell D.A."/>
            <person name="Pope W.H."/>
            <person name="Jacobs-Sera D."/>
            <person name="Hendrix R.W."/>
            <person name="Hatfull G.F."/>
        </authorList>
    </citation>
    <scope>NUCLEOTIDE SEQUENCE</scope>
</reference>
<dbReference type="SUPFAM" id="SSF53335">
    <property type="entry name" value="S-adenosyl-L-methionine-dependent methyltransferases"/>
    <property type="match status" value="1"/>
</dbReference>
<dbReference type="GO" id="GO:0071885">
    <property type="term" value="F:N-terminal protein N-methyltransferase activity"/>
    <property type="evidence" value="ECO:0007669"/>
    <property type="project" value="UniProtKB-EC"/>
</dbReference>
<accession>A0A1D1ZSI8</accession>
<sequence length="203" mass="22063">MECRGGDGEGKEYASPQEFWDEVAAARSSGAGPQWYDQAVRYWDTQEASDDGVLGGFGELSDPDIVDSRKFLAKALGVRAKPGEVSDDPLVAADCGAGIGRVTQALLLHTYQEVDLVEPSAHLLERARTAFEGRAGKDGIPPGHCVVNYFQQGLEAFHPEPQRYNALWLQWAVLYLTDGGAEVMEAAARGWGRRPAAIRDILT</sequence>
<proteinExistence type="inferred from homology"/>
<dbReference type="InterPro" id="IPR008576">
    <property type="entry name" value="MeTrfase_NTM1"/>
</dbReference>
<dbReference type="PANTHER" id="PTHR12753:SF0">
    <property type="entry name" value="ALPHA N-TERMINAL PROTEIN METHYLTRANSFERASE 1"/>
    <property type="match status" value="1"/>
</dbReference>
<comment type="catalytic activity">
    <reaction evidence="10">
        <text>N-terminal L-alanyl-L-prolyl-L-lysyl-[protein] + 3 S-adenosyl-L-methionine = N-terminal N,N,N-trimethyl-L-alanyl-L-prolyl-L-lysyl-[protein] + 3 S-adenosyl-L-homocysteine + 3 H(+)</text>
        <dbReference type="Rhea" id="RHEA:54712"/>
        <dbReference type="Rhea" id="RHEA-COMP:13785"/>
        <dbReference type="Rhea" id="RHEA-COMP:13971"/>
        <dbReference type="ChEBI" id="CHEBI:15378"/>
        <dbReference type="ChEBI" id="CHEBI:57856"/>
        <dbReference type="ChEBI" id="CHEBI:59789"/>
        <dbReference type="ChEBI" id="CHEBI:138057"/>
        <dbReference type="ChEBI" id="CHEBI:138315"/>
        <dbReference type="EC" id="2.1.1.244"/>
    </reaction>
</comment>
<evidence type="ECO:0000256" key="4">
    <source>
        <dbReference type="ARBA" id="ARBA00022691"/>
    </source>
</evidence>
<keyword evidence="2" id="KW-0489">Methyltransferase</keyword>
<evidence type="ECO:0000256" key="1">
    <source>
        <dbReference type="ARBA" id="ARBA00009059"/>
    </source>
</evidence>
<comment type="similarity">
    <text evidence="1">Belongs to the methyltransferase superfamily. NTM1 family.</text>
</comment>
<dbReference type="AlphaFoldDB" id="A0A1D1ZSI8"/>